<dbReference type="InterPro" id="IPR051681">
    <property type="entry name" value="Ser/Thr_Kinases-Pseudokinases"/>
</dbReference>
<dbReference type="PANTHER" id="PTHR44329:SF214">
    <property type="entry name" value="PROTEIN KINASE DOMAIN-CONTAINING PROTEIN"/>
    <property type="match status" value="1"/>
</dbReference>
<evidence type="ECO:0000256" key="4">
    <source>
        <dbReference type="SAM" id="SignalP"/>
    </source>
</evidence>
<evidence type="ECO:0000256" key="1">
    <source>
        <dbReference type="PROSITE-ProRule" id="PRU10141"/>
    </source>
</evidence>
<feature type="transmembrane region" description="Helical" evidence="3">
    <location>
        <begin position="263"/>
        <end position="284"/>
    </location>
</feature>
<feature type="signal peptide" evidence="4">
    <location>
        <begin position="1"/>
        <end position="17"/>
    </location>
</feature>
<evidence type="ECO:0000259" key="5">
    <source>
        <dbReference type="PROSITE" id="PS50011"/>
    </source>
</evidence>
<dbReference type="SUPFAM" id="SSF56112">
    <property type="entry name" value="Protein kinase-like (PK-like)"/>
    <property type="match status" value="1"/>
</dbReference>
<keyword evidence="3" id="KW-0472">Membrane</keyword>
<dbReference type="InterPro" id="IPR000719">
    <property type="entry name" value="Prot_kinase_dom"/>
</dbReference>
<keyword evidence="3" id="KW-0812">Transmembrane</keyword>
<dbReference type="PROSITE" id="PS50011">
    <property type="entry name" value="PROTEIN_KINASE_DOM"/>
    <property type="match status" value="1"/>
</dbReference>
<dbReference type="InterPro" id="IPR001245">
    <property type="entry name" value="Ser-Thr/Tyr_kinase_cat_dom"/>
</dbReference>
<protein>
    <recommendedName>
        <fullName evidence="5">Protein kinase domain-containing protein</fullName>
    </recommendedName>
</protein>
<sequence length="570" mass="61431">MLILTLWLALMLRGSCGAVRQDAWHSSSTNFSFKQELTDAAISIIVVPGNYSVAAEFENHQAPIQLTRNVTLTGAQGLDTVLDLAFLQGVVQLCATCVLTIRNITLTNDRRGGYSPIDFLIGQPTGSSILRLRDVQRLRIACSSGPSIRDVLLQTPRSKHVPGADKPQRTGVGNVTWNGRTWLNVLMNEDLTVDVPFAIKEGGHREGGYAVDGKRTRSLCEHTVSAACLANKEPQVCIEEIIDETLAARRAAANNGRPHPAAIVVPAIGAVLLVWASVAFVLWWRHWHRRPQKSLPGAAAAEAADLNSIPSVLSSTKTSSTAQQPSDVEKGVLQQPQQHSKSFSTRKEGWVLAHSLTSPALGPVKDSTVQFGELLGAGSFGRVYRGRWNGMEVAVKVIEHDASSAVEVENEAIHSRSIVHGDLNARNVLVRSNAAAAAGLTAKLADFGLSRALKQHQTHRTTKTCGTMSHMPPEVLKEGRMSPAMDVYAFGVMMWEAATGKTAFKELHYGSFYQAIVLQGLRPAMPAGMLQDSAALMRQCWAAKPGDRPTADQLLDAIDALIAARGGCTG</sequence>
<dbReference type="Gene3D" id="1.10.510.10">
    <property type="entry name" value="Transferase(Phosphotransferase) domain 1"/>
    <property type="match status" value="2"/>
</dbReference>
<evidence type="ECO:0000256" key="3">
    <source>
        <dbReference type="SAM" id="Phobius"/>
    </source>
</evidence>
<keyword evidence="4" id="KW-0732">Signal</keyword>
<evidence type="ECO:0000256" key="2">
    <source>
        <dbReference type="SAM" id="MobiDB-lite"/>
    </source>
</evidence>
<keyword evidence="3" id="KW-1133">Transmembrane helix</keyword>
<evidence type="ECO:0000313" key="6">
    <source>
        <dbReference type="EMBL" id="WIA16604.1"/>
    </source>
</evidence>
<feature type="binding site" evidence="1">
    <location>
        <position position="396"/>
    </location>
    <ligand>
        <name>ATP</name>
        <dbReference type="ChEBI" id="CHEBI:30616"/>
    </ligand>
</feature>
<reference evidence="6 7" key="1">
    <citation type="submission" date="2023-05" db="EMBL/GenBank/DDBJ databases">
        <title>A 100% complete, gapless, phased diploid assembly of the Scenedesmus obliquus UTEX 3031 genome.</title>
        <authorList>
            <person name="Biondi T.C."/>
            <person name="Hanschen E.R."/>
            <person name="Kwon T."/>
            <person name="Eng W."/>
            <person name="Kruse C.P.S."/>
            <person name="Koehler S.I."/>
            <person name="Kunde Y."/>
            <person name="Gleasner C.D."/>
            <person name="You Mak K.T."/>
            <person name="Polle J."/>
            <person name="Hovde B.T."/>
            <person name="Starkenburg S.R."/>
        </authorList>
    </citation>
    <scope>NUCLEOTIDE SEQUENCE [LARGE SCALE GENOMIC DNA]</scope>
    <source>
        <strain evidence="6 7">DOE0152z</strain>
    </source>
</reference>
<keyword evidence="1" id="KW-0547">Nucleotide-binding</keyword>
<evidence type="ECO:0000313" key="7">
    <source>
        <dbReference type="Proteomes" id="UP001244341"/>
    </source>
</evidence>
<keyword evidence="1" id="KW-0067">ATP-binding</keyword>
<gene>
    <name evidence="6" type="ORF">OEZ85_013271</name>
</gene>
<proteinExistence type="predicted"/>
<accession>A0ABY8U5D7</accession>
<feature type="chain" id="PRO_5045741022" description="Protein kinase domain-containing protein" evidence="4">
    <location>
        <begin position="18"/>
        <end position="570"/>
    </location>
</feature>
<feature type="compositionally biased region" description="Polar residues" evidence="2">
    <location>
        <begin position="314"/>
        <end position="326"/>
    </location>
</feature>
<dbReference type="PANTHER" id="PTHR44329">
    <property type="entry name" value="SERINE/THREONINE-PROTEIN KINASE TNNI3K-RELATED"/>
    <property type="match status" value="1"/>
</dbReference>
<keyword evidence="7" id="KW-1185">Reference proteome</keyword>
<name>A0ABY8U5D7_TETOB</name>
<organism evidence="6 7">
    <name type="scientific">Tetradesmus obliquus</name>
    <name type="common">Green alga</name>
    <name type="synonym">Acutodesmus obliquus</name>
    <dbReference type="NCBI Taxonomy" id="3088"/>
    <lineage>
        <taxon>Eukaryota</taxon>
        <taxon>Viridiplantae</taxon>
        <taxon>Chlorophyta</taxon>
        <taxon>core chlorophytes</taxon>
        <taxon>Chlorophyceae</taxon>
        <taxon>CS clade</taxon>
        <taxon>Sphaeropleales</taxon>
        <taxon>Scenedesmaceae</taxon>
        <taxon>Tetradesmus</taxon>
    </lineage>
</organism>
<dbReference type="InterPro" id="IPR011009">
    <property type="entry name" value="Kinase-like_dom_sf"/>
</dbReference>
<dbReference type="Proteomes" id="UP001244341">
    <property type="component" value="Chromosome 7b"/>
</dbReference>
<dbReference type="EMBL" id="CP126214">
    <property type="protein sequence ID" value="WIA16604.1"/>
    <property type="molecule type" value="Genomic_DNA"/>
</dbReference>
<dbReference type="InterPro" id="IPR017441">
    <property type="entry name" value="Protein_kinase_ATP_BS"/>
</dbReference>
<feature type="domain" description="Protein kinase" evidence="5">
    <location>
        <begin position="260"/>
        <end position="562"/>
    </location>
</feature>
<dbReference type="PROSITE" id="PS00107">
    <property type="entry name" value="PROTEIN_KINASE_ATP"/>
    <property type="match status" value="1"/>
</dbReference>
<feature type="compositionally biased region" description="Polar residues" evidence="2">
    <location>
        <begin position="334"/>
        <end position="343"/>
    </location>
</feature>
<feature type="region of interest" description="Disordered" evidence="2">
    <location>
        <begin position="314"/>
        <end position="344"/>
    </location>
</feature>
<dbReference type="Pfam" id="PF07714">
    <property type="entry name" value="PK_Tyr_Ser-Thr"/>
    <property type="match status" value="1"/>
</dbReference>